<gene>
    <name evidence="8" type="ORF">TEU_06910</name>
</gene>
<evidence type="ECO:0000313" key="8">
    <source>
        <dbReference type="EMBL" id="AIU70077.1"/>
    </source>
</evidence>
<protein>
    <submittedName>
        <fullName evidence="8">Monovalent cation/H+ antiporter subunit B</fullName>
    </submittedName>
</protein>
<dbReference type="RefSeq" id="WP_050003053.1">
    <property type="nucleotide sequence ID" value="NZ_CP008887.1"/>
</dbReference>
<dbReference type="Pfam" id="PF04039">
    <property type="entry name" value="MnhB"/>
    <property type="match status" value="1"/>
</dbReference>
<feature type="transmembrane region" description="Helical" evidence="6">
    <location>
        <begin position="12"/>
        <end position="30"/>
    </location>
</feature>
<proteinExistence type="predicted"/>
<reference evidence="8 9" key="1">
    <citation type="journal article" date="2015" name="Int. J. Syst. Evol. Microbiol.">
        <title>Thermococcus eurythermalis sp. nov., a conditional piezophilic hyperthermophilic archaeon with a wide temperature range isolated from an oil-immersed chimney in the Guaymas Basin.</title>
        <authorList>
            <person name="Zhao W."/>
            <person name="Zeng X."/>
            <person name="Xiao X."/>
        </authorList>
    </citation>
    <scope>NUCLEOTIDE SEQUENCE [LARGE SCALE GENOMIC DNA]</scope>
    <source>
        <strain evidence="8 9">A501</strain>
    </source>
</reference>
<feature type="transmembrane region" description="Helical" evidence="6">
    <location>
        <begin position="109"/>
        <end position="128"/>
    </location>
</feature>
<feature type="transmembrane region" description="Helical" evidence="6">
    <location>
        <begin position="76"/>
        <end position="97"/>
    </location>
</feature>
<organism evidence="8 9">
    <name type="scientific">Thermococcus eurythermalis</name>
    <dbReference type="NCBI Taxonomy" id="1505907"/>
    <lineage>
        <taxon>Archaea</taxon>
        <taxon>Methanobacteriati</taxon>
        <taxon>Methanobacteriota</taxon>
        <taxon>Thermococci</taxon>
        <taxon>Thermococcales</taxon>
        <taxon>Thermococcaceae</taxon>
        <taxon>Thermococcus</taxon>
    </lineage>
</organism>
<name>A0A097QUD0_9EURY</name>
<keyword evidence="2" id="KW-1003">Cell membrane</keyword>
<keyword evidence="3 6" id="KW-0812">Transmembrane</keyword>
<evidence type="ECO:0000259" key="7">
    <source>
        <dbReference type="Pfam" id="PF04039"/>
    </source>
</evidence>
<dbReference type="AlphaFoldDB" id="A0A097QUD0"/>
<evidence type="ECO:0000256" key="4">
    <source>
        <dbReference type="ARBA" id="ARBA00022989"/>
    </source>
</evidence>
<keyword evidence="9" id="KW-1185">Reference proteome</keyword>
<feature type="transmembrane region" description="Helical" evidence="6">
    <location>
        <begin position="36"/>
        <end position="56"/>
    </location>
</feature>
<dbReference type="GeneID" id="25153167"/>
<evidence type="ECO:0000256" key="5">
    <source>
        <dbReference type="ARBA" id="ARBA00023136"/>
    </source>
</evidence>
<evidence type="ECO:0000313" key="9">
    <source>
        <dbReference type="Proteomes" id="UP000029980"/>
    </source>
</evidence>
<dbReference type="PANTHER" id="PTHR33932">
    <property type="entry name" value="NA(+)/H(+) ANTIPORTER SUBUNIT B"/>
    <property type="match status" value="1"/>
</dbReference>
<sequence>MKMSLVVRTTTKLIAPFLVTYGACLTIYGYESPGGGFQAGVLFAVSVILLMTAYGYRRTKKHFPLRTVQLVESASALWLVGVALAGLAFGAFFLNFLRPYIPGGTVMTFNIGVALKVSTSFILVFYVLSRWVDRD</sequence>
<dbReference type="PANTHER" id="PTHR33932:SF4">
    <property type="entry name" value="NA(+)_H(+) ANTIPORTER SUBUNIT B"/>
    <property type="match status" value="1"/>
</dbReference>
<feature type="domain" description="Na+/H+ antiporter MnhB subunit-related protein" evidence="7">
    <location>
        <begin position="6"/>
        <end position="122"/>
    </location>
</feature>
<evidence type="ECO:0000256" key="1">
    <source>
        <dbReference type="ARBA" id="ARBA00004651"/>
    </source>
</evidence>
<dbReference type="GO" id="GO:0005886">
    <property type="term" value="C:plasma membrane"/>
    <property type="evidence" value="ECO:0007669"/>
    <property type="project" value="UniProtKB-SubCell"/>
</dbReference>
<dbReference type="NCBIfam" id="NF006249">
    <property type="entry name" value="PRK08387.1"/>
    <property type="match status" value="1"/>
</dbReference>
<dbReference type="EMBL" id="CP008887">
    <property type="protein sequence ID" value="AIU70077.1"/>
    <property type="molecule type" value="Genomic_DNA"/>
</dbReference>
<dbReference type="OrthoDB" id="19265at2157"/>
<evidence type="ECO:0000256" key="6">
    <source>
        <dbReference type="SAM" id="Phobius"/>
    </source>
</evidence>
<evidence type="ECO:0000256" key="2">
    <source>
        <dbReference type="ARBA" id="ARBA00022475"/>
    </source>
</evidence>
<dbReference type="Proteomes" id="UP000029980">
    <property type="component" value="Chromosome"/>
</dbReference>
<evidence type="ECO:0000256" key="3">
    <source>
        <dbReference type="ARBA" id="ARBA00022692"/>
    </source>
</evidence>
<keyword evidence="4 6" id="KW-1133">Transmembrane helix</keyword>
<dbReference type="HOGENOM" id="CLU_101659_3_2_2"/>
<dbReference type="STRING" id="1505907.TEU_06910"/>
<accession>A0A097QUD0</accession>
<comment type="subcellular location">
    <subcellularLocation>
        <location evidence="1">Cell membrane</location>
        <topology evidence="1">Multi-pass membrane protein</topology>
    </subcellularLocation>
</comment>
<dbReference type="InterPro" id="IPR050622">
    <property type="entry name" value="CPA3_antiporter_subunitB"/>
</dbReference>
<keyword evidence="5 6" id="KW-0472">Membrane</keyword>
<dbReference type="InterPro" id="IPR007182">
    <property type="entry name" value="MnhB"/>
</dbReference>
<dbReference type="KEGG" id="teu:TEU_06910"/>